<dbReference type="Pfam" id="PF01545">
    <property type="entry name" value="Cation_efflux"/>
    <property type="match status" value="1"/>
</dbReference>
<evidence type="ECO:0000256" key="1">
    <source>
        <dbReference type="ARBA" id="ARBA00004141"/>
    </source>
</evidence>
<feature type="domain" description="Cation efflux protein transmembrane" evidence="7">
    <location>
        <begin position="15"/>
        <end position="208"/>
    </location>
</feature>
<comment type="caution">
    <text evidence="9">The sequence shown here is derived from an EMBL/GenBank/DDBJ whole genome shotgun (WGS) entry which is preliminary data.</text>
</comment>
<dbReference type="AlphaFoldDB" id="A0A0F9AL46"/>
<protein>
    <submittedName>
        <fullName evidence="9">Uncharacterized protein</fullName>
    </submittedName>
</protein>
<feature type="transmembrane region" description="Helical" evidence="6">
    <location>
        <begin position="116"/>
        <end position="137"/>
    </location>
</feature>
<dbReference type="Pfam" id="PF16916">
    <property type="entry name" value="ZT_dimer"/>
    <property type="match status" value="1"/>
</dbReference>
<keyword evidence="4 6" id="KW-1133">Transmembrane helix</keyword>
<dbReference type="Gene3D" id="1.20.1510.10">
    <property type="entry name" value="Cation efflux protein transmembrane domain"/>
    <property type="match status" value="1"/>
</dbReference>
<feature type="transmembrane region" description="Helical" evidence="6">
    <location>
        <begin position="12"/>
        <end position="34"/>
    </location>
</feature>
<dbReference type="InterPro" id="IPR027469">
    <property type="entry name" value="Cation_efflux_TMD_sf"/>
</dbReference>
<dbReference type="InterPro" id="IPR027470">
    <property type="entry name" value="Cation_efflux_CTD"/>
</dbReference>
<evidence type="ECO:0000259" key="8">
    <source>
        <dbReference type="Pfam" id="PF16916"/>
    </source>
</evidence>
<dbReference type="NCBIfam" id="TIGR01297">
    <property type="entry name" value="CDF"/>
    <property type="match status" value="1"/>
</dbReference>
<dbReference type="SUPFAM" id="SSF161111">
    <property type="entry name" value="Cation efflux protein transmembrane domain-like"/>
    <property type="match status" value="1"/>
</dbReference>
<keyword evidence="2" id="KW-0813">Transport</keyword>
<dbReference type="PANTHER" id="PTHR43840">
    <property type="entry name" value="MITOCHONDRIAL METAL TRANSPORTER 1-RELATED"/>
    <property type="match status" value="1"/>
</dbReference>
<keyword evidence="3 6" id="KW-0812">Transmembrane</keyword>
<dbReference type="Gene3D" id="3.30.70.1350">
    <property type="entry name" value="Cation efflux protein, cytoplasmic domain"/>
    <property type="match status" value="1"/>
</dbReference>
<feature type="transmembrane region" description="Helical" evidence="6">
    <location>
        <begin position="81"/>
        <end position="104"/>
    </location>
</feature>
<name>A0A0F9AL46_9ZZZZ</name>
<dbReference type="InterPro" id="IPR002524">
    <property type="entry name" value="Cation_efflux"/>
</dbReference>
<dbReference type="SUPFAM" id="SSF160240">
    <property type="entry name" value="Cation efflux protein cytoplasmic domain-like"/>
    <property type="match status" value="1"/>
</dbReference>
<evidence type="ECO:0000256" key="3">
    <source>
        <dbReference type="ARBA" id="ARBA00022692"/>
    </source>
</evidence>
<gene>
    <name evidence="9" type="ORF">LCGC14_2558980</name>
</gene>
<evidence type="ECO:0000313" key="9">
    <source>
        <dbReference type="EMBL" id="KKL10125.1"/>
    </source>
</evidence>
<accession>A0A0F9AL46</accession>
<sequence>MIPHRCIYCGNRVQWLILGINVTMFMLKGSFAIISNSRSLLTDAFQSLANVIITVVVMVSLRMASKEADERYPYGYGKVEFLASGIVNTLLMLAAIVFIFASFAEMMVVAPEAPPKLIAIAAAVISIAANYIAFRYGRCAGERLGSTAIMANAMVSRADVGTSVAVIVAVVGSNLGLSRLDHIVAIAICIMIIKVTLDGIKKAVKGLMDVSLHSEELHIRNLIEDVGGVERVGAVKARLAGRTLWVDANVFLPQKQLLGSGLEIVGKIKNVLHRKIANISQVSVQLLPLDSDNGGGNIQPGRLE</sequence>
<evidence type="ECO:0000259" key="7">
    <source>
        <dbReference type="Pfam" id="PF01545"/>
    </source>
</evidence>
<evidence type="ECO:0000256" key="5">
    <source>
        <dbReference type="ARBA" id="ARBA00023136"/>
    </source>
</evidence>
<proteinExistence type="predicted"/>
<reference evidence="9" key="1">
    <citation type="journal article" date="2015" name="Nature">
        <title>Complex archaea that bridge the gap between prokaryotes and eukaryotes.</title>
        <authorList>
            <person name="Spang A."/>
            <person name="Saw J.H."/>
            <person name="Jorgensen S.L."/>
            <person name="Zaremba-Niedzwiedzka K."/>
            <person name="Martijn J."/>
            <person name="Lind A.E."/>
            <person name="van Eijk R."/>
            <person name="Schleper C."/>
            <person name="Guy L."/>
            <person name="Ettema T.J."/>
        </authorList>
    </citation>
    <scope>NUCLEOTIDE SEQUENCE</scope>
</reference>
<dbReference type="InterPro" id="IPR036837">
    <property type="entry name" value="Cation_efflux_CTD_sf"/>
</dbReference>
<dbReference type="InterPro" id="IPR058533">
    <property type="entry name" value="Cation_efflux_TM"/>
</dbReference>
<feature type="transmembrane region" description="Helical" evidence="6">
    <location>
        <begin position="40"/>
        <end position="61"/>
    </location>
</feature>
<dbReference type="EMBL" id="LAZR01042192">
    <property type="protein sequence ID" value="KKL10125.1"/>
    <property type="molecule type" value="Genomic_DNA"/>
</dbReference>
<dbReference type="PANTHER" id="PTHR43840:SF15">
    <property type="entry name" value="MITOCHONDRIAL METAL TRANSPORTER 1-RELATED"/>
    <property type="match status" value="1"/>
</dbReference>
<comment type="subcellular location">
    <subcellularLocation>
        <location evidence="1">Membrane</location>
        <topology evidence="1">Multi-pass membrane protein</topology>
    </subcellularLocation>
</comment>
<dbReference type="InterPro" id="IPR050291">
    <property type="entry name" value="CDF_Transporter"/>
</dbReference>
<dbReference type="GO" id="GO:0008324">
    <property type="term" value="F:monoatomic cation transmembrane transporter activity"/>
    <property type="evidence" value="ECO:0007669"/>
    <property type="project" value="InterPro"/>
</dbReference>
<dbReference type="GO" id="GO:0016020">
    <property type="term" value="C:membrane"/>
    <property type="evidence" value="ECO:0007669"/>
    <property type="project" value="UniProtKB-SubCell"/>
</dbReference>
<evidence type="ECO:0000256" key="6">
    <source>
        <dbReference type="SAM" id="Phobius"/>
    </source>
</evidence>
<keyword evidence="5 6" id="KW-0472">Membrane</keyword>
<evidence type="ECO:0000256" key="4">
    <source>
        <dbReference type="ARBA" id="ARBA00022989"/>
    </source>
</evidence>
<feature type="domain" description="Cation efflux protein cytoplasmic" evidence="8">
    <location>
        <begin position="218"/>
        <end position="288"/>
    </location>
</feature>
<organism evidence="9">
    <name type="scientific">marine sediment metagenome</name>
    <dbReference type="NCBI Taxonomy" id="412755"/>
    <lineage>
        <taxon>unclassified sequences</taxon>
        <taxon>metagenomes</taxon>
        <taxon>ecological metagenomes</taxon>
    </lineage>
</organism>
<feature type="non-terminal residue" evidence="9">
    <location>
        <position position="304"/>
    </location>
</feature>
<evidence type="ECO:0000256" key="2">
    <source>
        <dbReference type="ARBA" id="ARBA00022448"/>
    </source>
</evidence>